<dbReference type="OrthoDB" id="2283631at2759"/>
<evidence type="ECO:0000256" key="1">
    <source>
        <dbReference type="ARBA" id="ARBA00004123"/>
    </source>
</evidence>
<dbReference type="Pfam" id="PF04082">
    <property type="entry name" value="Fungal_trans"/>
    <property type="match status" value="1"/>
</dbReference>
<dbReference type="AlphaFoldDB" id="A0A9Q9DS48"/>
<proteinExistence type="predicted"/>
<organism evidence="10 11">
    <name type="scientific">Curvularia clavata</name>
    <dbReference type="NCBI Taxonomy" id="95742"/>
    <lineage>
        <taxon>Eukaryota</taxon>
        <taxon>Fungi</taxon>
        <taxon>Dikarya</taxon>
        <taxon>Ascomycota</taxon>
        <taxon>Pezizomycotina</taxon>
        <taxon>Dothideomycetes</taxon>
        <taxon>Pleosporomycetidae</taxon>
        <taxon>Pleosporales</taxon>
        <taxon>Pleosporineae</taxon>
        <taxon>Pleosporaceae</taxon>
        <taxon>Curvularia</taxon>
    </lineage>
</organism>
<feature type="region of interest" description="Disordered" evidence="8">
    <location>
        <begin position="220"/>
        <end position="248"/>
    </location>
</feature>
<dbReference type="EMBL" id="CP089276">
    <property type="protein sequence ID" value="USP77317.1"/>
    <property type="molecule type" value="Genomic_DNA"/>
</dbReference>
<feature type="compositionally biased region" description="Polar residues" evidence="8">
    <location>
        <begin position="986"/>
        <end position="997"/>
    </location>
</feature>
<accession>A0A9Q9DS48</accession>
<dbReference type="GO" id="GO:0008270">
    <property type="term" value="F:zinc ion binding"/>
    <property type="evidence" value="ECO:0007669"/>
    <property type="project" value="InterPro"/>
</dbReference>
<dbReference type="Pfam" id="PF00172">
    <property type="entry name" value="Zn_clus"/>
    <property type="match status" value="1"/>
</dbReference>
<feature type="region of interest" description="Disordered" evidence="8">
    <location>
        <begin position="1079"/>
        <end position="1142"/>
    </location>
</feature>
<dbReference type="InterPro" id="IPR036864">
    <property type="entry name" value="Zn2-C6_fun-type_DNA-bd_sf"/>
</dbReference>
<dbReference type="SUPFAM" id="SSF57701">
    <property type="entry name" value="Zn2/Cys6 DNA-binding domain"/>
    <property type="match status" value="1"/>
</dbReference>
<evidence type="ECO:0000256" key="2">
    <source>
        <dbReference type="ARBA" id="ARBA00022723"/>
    </source>
</evidence>
<evidence type="ECO:0000313" key="10">
    <source>
        <dbReference type="EMBL" id="USP77317.1"/>
    </source>
</evidence>
<dbReference type="InterPro" id="IPR007219">
    <property type="entry name" value="XnlR_reg_dom"/>
</dbReference>
<evidence type="ECO:0000313" key="11">
    <source>
        <dbReference type="Proteomes" id="UP001056012"/>
    </source>
</evidence>
<sequence>MSLMVVRWRRRQAELSAPPATARQAEAEGFPKRAGQITCTLSCPKYYLLLGTTDCVGVFLSCREINSSDQCQNRTIRHGPTLHAVTGWSSGCDNVVPAVRDGSASHSMPILYQHAWDSRQSRQAAVCRHTAPPACQTRLGLATPVLLRCQTLETCEQGSRDPPAPPAVLSRAAQKHTTRQSGQRSSAAPVDAASWAPACFLPSFLSFFAAASCGPPLSDLATTPGQVQPRVPRPSPGSTKPPSPRCRHRNLLEACSPARVSLRGRNSGPSSRAAFIGRPPTTAHNLIIDLVDNRQPRGSQPLAPVSALPRLGSSNNTMAPETTGRPLLPQTAQMQSFTFAPPTLAPRENQRIMRACEGCRRRKIKCDAATTNAWPCAACIRLKLNCVPPTVNYDKDYNGSQTFDLEPKSMEYPTDAPSQEDYQRHASMAQAVPHGMPLSMPGSAQAMYQPSPYVDQQSQEQCHYQPLSQPQVVQQTMGYAAQQPYPQASPAPPTILTPPESEPHWRSDSASSLSEALGELKIDHTAVAPYITNMKKTLAETPAQEEYEVQLPQSVSLDHTVRIPPEMMPSDEQALHYFDYFFANVHPYCPVINKAYFYQQWHSAPDSISPLMLESIFACSTLMLGDVEEGNKWLALATRHEESFRDVSRLSTMQAMILLLKAREASPKRGYFWRSWMATVSLVAMGKDLELHEHYDTHQMGKSCGSTQHDCVVKTRVWQMCLIFEVMIGGPQGRYDFGVDIDTVDFEMPRPMAGQDPSELQIARQFVQFTRIAKNVYHSALIYGKLRKKTPDWALDPSFVGHNTDFSIWLRELPEDMQLVYPQDGSAPWIPSHQIANMHSYHCLAIIMHFRPQLHAVSDSYDGIWKQHMLTCYSAAKNLCKLQEAILKTYGMPGLLCMMRGISFHIYAVLTCTMLHLVAVTCPDPDINHDARDFFVRHVRVLETISPSFPMPEMQQQVNSLRQAFSADCSKPFELKPSFPFGSPQVAAQTSPLSHQGSYRPRHSSHSSPMEQPGQVNYHAHPITPPISASDHGSKADSPVAQSLVMMASGQRGPQSASNLQMPDNVQWNPQRIFDQWNVAFGTPPPTSASSQSSPPLRPTPSGTNYDMRQAQDSMQPGYQMANTSPQSSHVHGAPGQMPPSSTYSNAAPVYVTPTMWQEAVASSLPDGLKRRWDGNSMADQSMYKRSR</sequence>
<feature type="compositionally biased region" description="Polar residues" evidence="8">
    <location>
        <begin position="454"/>
        <end position="464"/>
    </location>
</feature>
<dbReference type="CDD" id="cd00067">
    <property type="entry name" value="GAL4"/>
    <property type="match status" value="1"/>
</dbReference>
<dbReference type="GO" id="GO:0000981">
    <property type="term" value="F:DNA-binding transcription factor activity, RNA polymerase II-specific"/>
    <property type="evidence" value="ECO:0007669"/>
    <property type="project" value="InterPro"/>
</dbReference>
<keyword evidence="5" id="KW-0238">DNA-binding</keyword>
<feature type="region of interest" description="Disordered" evidence="8">
    <location>
        <begin position="984"/>
        <end position="1039"/>
    </location>
</feature>
<dbReference type="GO" id="GO:0005634">
    <property type="term" value="C:nucleus"/>
    <property type="evidence" value="ECO:0007669"/>
    <property type="project" value="UniProtKB-SubCell"/>
</dbReference>
<evidence type="ECO:0000259" key="9">
    <source>
        <dbReference type="PROSITE" id="PS00463"/>
    </source>
</evidence>
<dbReference type="VEuPathDB" id="FungiDB:yc1106_04591"/>
<dbReference type="Proteomes" id="UP001056012">
    <property type="component" value="Chromosome 3"/>
</dbReference>
<evidence type="ECO:0000256" key="6">
    <source>
        <dbReference type="ARBA" id="ARBA00023163"/>
    </source>
</evidence>
<evidence type="ECO:0000256" key="7">
    <source>
        <dbReference type="ARBA" id="ARBA00023242"/>
    </source>
</evidence>
<feature type="compositionally biased region" description="Pro residues" evidence="8">
    <location>
        <begin position="487"/>
        <end position="496"/>
    </location>
</feature>
<feature type="compositionally biased region" description="Pro residues" evidence="8">
    <location>
        <begin position="231"/>
        <end position="244"/>
    </location>
</feature>
<dbReference type="Gene3D" id="4.10.240.10">
    <property type="entry name" value="Zn(2)-C6 fungal-type DNA-binding domain"/>
    <property type="match status" value="1"/>
</dbReference>
<evidence type="ECO:0000256" key="5">
    <source>
        <dbReference type="ARBA" id="ARBA00023125"/>
    </source>
</evidence>
<keyword evidence="2" id="KW-0479">Metal-binding</keyword>
<name>A0A9Q9DS48_CURCL</name>
<feature type="region of interest" description="Disordered" evidence="8">
    <location>
        <begin position="483"/>
        <end position="512"/>
    </location>
</feature>
<keyword evidence="7" id="KW-0539">Nucleus</keyword>
<gene>
    <name evidence="10" type="ORF">yc1106_04591</name>
</gene>
<dbReference type="PROSITE" id="PS00463">
    <property type="entry name" value="ZN2_CY6_FUNGAL_1"/>
    <property type="match status" value="1"/>
</dbReference>
<feature type="domain" description="Zn(2)-C6 fungal-type" evidence="9">
    <location>
        <begin position="355"/>
        <end position="386"/>
    </location>
</feature>
<dbReference type="CDD" id="cd12148">
    <property type="entry name" value="fungal_TF_MHR"/>
    <property type="match status" value="1"/>
</dbReference>
<keyword evidence="3" id="KW-0862">Zinc</keyword>
<evidence type="ECO:0000256" key="4">
    <source>
        <dbReference type="ARBA" id="ARBA00023015"/>
    </source>
</evidence>
<protein>
    <submittedName>
        <fullName evidence="10">Transcription factor cys6</fullName>
    </submittedName>
</protein>
<feature type="region of interest" description="Disordered" evidence="8">
    <location>
        <begin position="156"/>
        <end position="188"/>
    </location>
</feature>
<feature type="region of interest" description="Disordered" evidence="8">
    <location>
        <begin position="398"/>
        <end position="464"/>
    </location>
</feature>
<keyword evidence="6" id="KW-0804">Transcription</keyword>
<dbReference type="InterPro" id="IPR051615">
    <property type="entry name" value="Transcr_Regulatory_Elem"/>
</dbReference>
<reference evidence="10" key="1">
    <citation type="submission" date="2021-12" db="EMBL/GenBank/DDBJ databases">
        <title>Curvularia clavata genome.</title>
        <authorList>
            <person name="Cao Y."/>
        </authorList>
    </citation>
    <scope>NUCLEOTIDE SEQUENCE</scope>
    <source>
        <strain evidence="10">Yc1106</strain>
    </source>
</reference>
<evidence type="ECO:0000256" key="3">
    <source>
        <dbReference type="ARBA" id="ARBA00022833"/>
    </source>
</evidence>
<keyword evidence="11" id="KW-1185">Reference proteome</keyword>
<dbReference type="PANTHER" id="PTHR31313">
    <property type="entry name" value="TY1 ENHANCER ACTIVATOR"/>
    <property type="match status" value="1"/>
</dbReference>
<evidence type="ECO:0000256" key="8">
    <source>
        <dbReference type="SAM" id="MobiDB-lite"/>
    </source>
</evidence>
<dbReference type="GO" id="GO:0006351">
    <property type="term" value="P:DNA-templated transcription"/>
    <property type="evidence" value="ECO:0007669"/>
    <property type="project" value="InterPro"/>
</dbReference>
<dbReference type="GO" id="GO:0003677">
    <property type="term" value="F:DNA binding"/>
    <property type="evidence" value="ECO:0007669"/>
    <property type="project" value="UniProtKB-KW"/>
</dbReference>
<dbReference type="SMART" id="SM00066">
    <property type="entry name" value="GAL4"/>
    <property type="match status" value="1"/>
</dbReference>
<feature type="compositionally biased region" description="Polar residues" evidence="8">
    <location>
        <begin position="1101"/>
        <end position="1130"/>
    </location>
</feature>
<dbReference type="PANTHER" id="PTHR31313:SF79">
    <property type="entry name" value="C6 FINGER DOMAIN-CONTAINING PROTEIN"/>
    <property type="match status" value="1"/>
</dbReference>
<feature type="region of interest" description="Disordered" evidence="8">
    <location>
        <begin position="1164"/>
        <end position="1188"/>
    </location>
</feature>
<comment type="subcellular location">
    <subcellularLocation>
        <location evidence="1">Nucleus</location>
    </subcellularLocation>
</comment>
<keyword evidence="4" id="KW-0805">Transcription regulation</keyword>
<dbReference type="InterPro" id="IPR001138">
    <property type="entry name" value="Zn2Cys6_DnaBD"/>
</dbReference>